<dbReference type="PANTHER" id="PTHR10871:SF1">
    <property type="entry name" value="SMALL RIBOSOMAL SUBUNIT PROTEIN US13M"/>
    <property type="match status" value="1"/>
</dbReference>
<sequence length="121" mass="13471">MAIHILGKAIKGKKPIHLGLASTFYGIGVGTAQKICAKLGFYPQMQIHQLSENQILNITKELSGMTIEKQLLEETRSNIKMKKDIGSYAGMRHAMGLPVRGQKTKNNIATARKLNRINRKQ</sequence>
<dbReference type="OrthoDB" id="525520at2759"/>
<dbReference type="Gene3D" id="1.10.8.50">
    <property type="match status" value="1"/>
</dbReference>
<dbReference type="PROSITE" id="PS00646">
    <property type="entry name" value="RIBOSOMAL_S13_1"/>
    <property type="match status" value="1"/>
</dbReference>
<dbReference type="PANTHER" id="PTHR10871">
    <property type="entry name" value="30S RIBOSOMAL PROTEIN S13/40S RIBOSOMAL PROTEIN S18"/>
    <property type="match status" value="1"/>
</dbReference>
<keyword evidence="7" id="KW-1185">Reference proteome</keyword>
<evidence type="ECO:0000256" key="5">
    <source>
        <dbReference type="RuleBase" id="RU003830"/>
    </source>
</evidence>
<dbReference type="Proteomes" id="UP000094336">
    <property type="component" value="Unassembled WGS sequence"/>
</dbReference>
<evidence type="ECO:0000313" key="7">
    <source>
        <dbReference type="Proteomes" id="UP000094336"/>
    </source>
</evidence>
<organism evidence="6 7">
    <name type="scientific">Babjeviella inositovora NRRL Y-12698</name>
    <dbReference type="NCBI Taxonomy" id="984486"/>
    <lineage>
        <taxon>Eukaryota</taxon>
        <taxon>Fungi</taxon>
        <taxon>Dikarya</taxon>
        <taxon>Ascomycota</taxon>
        <taxon>Saccharomycotina</taxon>
        <taxon>Pichiomycetes</taxon>
        <taxon>Serinales incertae sedis</taxon>
        <taxon>Babjeviella</taxon>
    </lineage>
</organism>
<evidence type="ECO:0000256" key="4">
    <source>
        <dbReference type="ARBA" id="ARBA00040757"/>
    </source>
</evidence>
<dbReference type="EMBL" id="KV454433">
    <property type="protein sequence ID" value="ODQ78992.1"/>
    <property type="molecule type" value="Genomic_DNA"/>
</dbReference>
<evidence type="ECO:0000256" key="3">
    <source>
        <dbReference type="ARBA" id="ARBA00023274"/>
    </source>
</evidence>
<dbReference type="InterPro" id="IPR027437">
    <property type="entry name" value="Rbsml_uS13_C"/>
</dbReference>
<dbReference type="GO" id="GO:0003723">
    <property type="term" value="F:RNA binding"/>
    <property type="evidence" value="ECO:0007669"/>
    <property type="project" value="InterPro"/>
</dbReference>
<reference evidence="7" key="1">
    <citation type="submission" date="2016-05" db="EMBL/GenBank/DDBJ databases">
        <title>Comparative genomics of biotechnologically important yeasts.</title>
        <authorList>
            <consortium name="DOE Joint Genome Institute"/>
            <person name="Riley R."/>
            <person name="Haridas S."/>
            <person name="Wolfe K.H."/>
            <person name="Lopes M.R."/>
            <person name="Hittinger C.T."/>
            <person name="Goker M."/>
            <person name="Salamov A."/>
            <person name="Wisecaver J."/>
            <person name="Long T.M."/>
            <person name="Aerts A.L."/>
            <person name="Barry K."/>
            <person name="Choi C."/>
            <person name="Clum A."/>
            <person name="Coughlan A.Y."/>
            <person name="Deshpande S."/>
            <person name="Douglass A.P."/>
            <person name="Hanson S.J."/>
            <person name="Klenk H.-P."/>
            <person name="Labutti K."/>
            <person name="Lapidus A."/>
            <person name="Lindquist E."/>
            <person name="Lipzen A."/>
            <person name="Meier-Kolthoff J.P."/>
            <person name="Ohm R.A."/>
            <person name="Otillar R.P."/>
            <person name="Pangilinan J."/>
            <person name="Peng Y."/>
            <person name="Rokas A."/>
            <person name="Rosa C.A."/>
            <person name="Scheuner C."/>
            <person name="Sibirny A.A."/>
            <person name="Slot J.C."/>
            <person name="Stielow J.B."/>
            <person name="Sun H."/>
            <person name="Kurtzman C.P."/>
            <person name="Blackwell M."/>
            <person name="Grigoriev I.V."/>
            <person name="Jeffries T.W."/>
        </authorList>
    </citation>
    <scope>NUCLEOTIDE SEQUENCE [LARGE SCALE GENOMIC DNA]</scope>
    <source>
        <strain evidence="7">NRRL Y-12698</strain>
    </source>
</reference>
<comment type="similarity">
    <text evidence="1 5">Belongs to the universal ribosomal protein uS13 family.</text>
</comment>
<accession>A0A1E3QPJ9</accession>
<dbReference type="InterPro" id="IPR018269">
    <property type="entry name" value="Ribosomal_uS13_CS"/>
</dbReference>
<dbReference type="PIRSF" id="PIRSF002134">
    <property type="entry name" value="Ribosomal_S13"/>
    <property type="match status" value="1"/>
</dbReference>
<dbReference type="Gene3D" id="4.10.910.10">
    <property type="entry name" value="30s ribosomal protein s13, domain 2"/>
    <property type="match status" value="1"/>
</dbReference>
<dbReference type="FunFam" id="1.10.8.50:FF:000001">
    <property type="entry name" value="30S ribosomal protein S13"/>
    <property type="match status" value="1"/>
</dbReference>
<proteinExistence type="inferred from homology"/>
<dbReference type="PROSITE" id="PS50159">
    <property type="entry name" value="RIBOSOMAL_S13_2"/>
    <property type="match status" value="1"/>
</dbReference>
<dbReference type="GO" id="GO:0015935">
    <property type="term" value="C:small ribosomal subunit"/>
    <property type="evidence" value="ECO:0007669"/>
    <property type="project" value="TreeGrafter"/>
</dbReference>
<evidence type="ECO:0000313" key="6">
    <source>
        <dbReference type="EMBL" id="ODQ78992.1"/>
    </source>
</evidence>
<dbReference type="AlphaFoldDB" id="A0A1E3QPJ9"/>
<name>A0A1E3QPJ9_9ASCO</name>
<dbReference type="GO" id="GO:0003735">
    <property type="term" value="F:structural constituent of ribosome"/>
    <property type="evidence" value="ECO:0007669"/>
    <property type="project" value="InterPro"/>
</dbReference>
<dbReference type="STRING" id="984486.A0A1E3QPJ9"/>
<protein>
    <recommendedName>
        <fullName evidence="4">Small ribosomal subunit protein uS13m</fullName>
    </recommendedName>
</protein>
<evidence type="ECO:0000256" key="2">
    <source>
        <dbReference type="ARBA" id="ARBA00022980"/>
    </source>
</evidence>
<dbReference type="GO" id="GO:0006412">
    <property type="term" value="P:translation"/>
    <property type="evidence" value="ECO:0007669"/>
    <property type="project" value="InterPro"/>
</dbReference>
<keyword evidence="3 5" id="KW-0687">Ribonucleoprotein</keyword>
<dbReference type="InterPro" id="IPR010979">
    <property type="entry name" value="Ribosomal_uS13-like_H2TH"/>
</dbReference>
<dbReference type="InterPro" id="IPR001892">
    <property type="entry name" value="Ribosomal_uS13"/>
</dbReference>
<dbReference type="GO" id="GO:0005739">
    <property type="term" value="C:mitochondrion"/>
    <property type="evidence" value="ECO:0007669"/>
    <property type="project" value="TreeGrafter"/>
</dbReference>
<dbReference type="RefSeq" id="XP_018984320.1">
    <property type="nucleotide sequence ID" value="XM_019132156.1"/>
</dbReference>
<gene>
    <name evidence="6" type="ORF">BABINDRAFT_50762</name>
</gene>
<keyword evidence="2 5" id="KW-0689">Ribosomal protein</keyword>
<dbReference type="GeneID" id="30150009"/>
<evidence type="ECO:0000256" key="1">
    <source>
        <dbReference type="ARBA" id="ARBA00008080"/>
    </source>
</evidence>
<dbReference type="Pfam" id="PF00416">
    <property type="entry name" value="Ribosomal_S13"/>
    <property type="match status" value="1"/>
</dbReference>
<dbReference type="SUPFAM" id="SSF46946">
    <property type="entry name" value="S13-like H2TH domain"/>
    <property type="match status" value="1"/>
</dbReference>